<name>A0A1I5P400_9BACT</name>
<protein>
    <submittedName>
        <fullName evidence="2">Uncharacterized protein</fullName>
    </submittedName>
</protein>
<organism evidence="2 3">
    <name type="scientific">Hydrogenimonas thermophila</name>
    <dbReference type="NCBI Taxonomy" id="223786"/>
    <lineage>
        <taxon>Bacteria</taxon>
        <taxon>Pseudomonadati</taxon>
        <taxon>Campylobacterota</taxon>
        <taxon>Epsilonproteobacteria</taxon>
        <taxon>Campylobacterales</taxon>
        <taxon>Hydrogenimonadaceae</taxon>
        <taxon>Hydrogenimonas</taxon>
    </lineage>
</organism>
<proteinExistence type="predicted"/>
<dbReference type="AlphaFoldDB" id="A0A1I5P400"/>
<evidence type="ECO:0000256" key="1">
    <source>
        <dbReference type="SAM" id="MobiDB-lite"/>
    </source>
</evidence>
<dbReference type="EMBL" id="FOXB01000013">
    <property type="protein sequence ID" value="SFP28693.1"/>
    <property type="molecule type" value="Genomic_DNA"/>
</dbReference>
<gene>
    <name evidence="2" type="ORF">SAMN05216234_11341</name>
</gene>
<reference evidence="2 3" key="1">
    <citation type="submission" date="2016-10" db="EMBL/GenBank/DDBJ databases">
        <authorList>
            <person name="de Groot N.N."/>
        </authorList>
    </citation>
    <scope>NUCLEOTIDE SEQUENCE [LARGE SCALE GENOMIC DNA]</scope>
    <source>
        <strain evidence="2 3">EP1-55-1</strain>
    </source>
</reference>
<evidence type="ECO:0000313" key="3">
    <source>
        <dbReference type="Proteomes" id="UP000199227"/>
    </source>
</evidence>
<sequence>MSPEDEVRGKGDIMGWGAFLLGLLIGSADTGPEEGAKPRNTGPEGTFLGPNDRRTQREKNHKAQEYADIALERLPQYVRMYNAPNQDQLDNVLKAFESAAKLELKGGTNVIRMDQDIGKSNAQALKEWNDIREYFAIGLAEVARLFGGRVYNALTEHYSDYFLMEVRKFVAKHPLIDEGVLQDRYWLFEQHRMRFGQSWLKRGDEETARKIANIKTNYELFKFTAEKEIERRQKKLLDLNIPREKWKPLLEKYKDIRLQDRIPTMDEFKRSWDIATSLDKMID</sequence>
<dbReference type="RefSeq" id="WP_143089697.1">
    <property type="nucleotide sequence ID" value="NZ_FOXB01000013.1"/>
</dbReference>
<dbReference type="STRING" id="223786.SAMN05216234_11341"/>
<accession>A0A1I5P400</accession>
<feature type="compositionally biased region" description="Basic and acidic residues" evidence="1">
    <location>
        <begin position="51"/>
        <end position="62"/>
    </location>
</feature>
<evidence type="ECO:0000313" key="2">
    <source>
        <dbReference type="EMBL" id="SFP28693.1"/>
    </source>
</evidence>
<dbReference type="Proteomes" id="UP000199227">
    <property type="component" value="Unassembled WGS sequence"/>
</dbReference>
<keyword evidence="3" id="KW-1185">Reference proteome</keyword>
<feature type="region of interest" description="Disordered" evidence="1">
    <location>
        <begin position="29"/>
        <end position="62"/>
    </location>
</feature>